<protein>
    <submittedName>
        <fullName evidence="1">Uncharacterized protein</fullName>
    </submittedName>
</protein>
<accession>A0ABM7YXI6</accession>
<evidence type="ECO:0000313" key="2">
    <source>
        <dbReference type="Proteomes" id="UP001055453"/>
    </source>
</evidence>
<keyword evidence="2" id="KW-1185">Reference proteome</keyword>
<evidence type="ECO:0000313" key="1">
    <source>
        <dbReference type="EMBL" id="BDI15383.1"/>
    </source>
</evidence>
<dbReference type="EMBL" id="AP025732">
    <property type="protein sequence ID" value="BDI15383.1"/>
    <property type="molecule type" value="Genomic_DNA"/>
</dbReference>
<reference evidence="1" key="1">
    <citation type="submission" date="2022-04" db="EMBL/GenBank/DDBJ databases">
        <title>Complete genome sequence of a cyanobacterium, Nostoc sp. SO-36, isolated in Antarctica.</title>
        <authorList>
            <person name="Kanesaki Y."/>
            <person name="Effendi D."/>
            <person name="Sakamoto T."/>
            <person name="Ohtani S."/>
            <person name="Awai K."/>
        </authorList>
    </citation>
    <scope>NUCLEOTIDE SEQUENCE</scope>
    <source>
        <strain evidence="1">SO-36</strain>
    </source>
</reference>
<proteinExistence type="predicted"/>
<sequence length="58" mass="6641">MTEAITTLQYTENRFGLVRVEDENLFSQWYEGLPEITEAEKSLCGCRAAQVSLSPCRR</sequence>
<dbReference type="Proteomes" id="UP001055453">
    <property type="component" value="Chromosome"/>
</dbReference>
<name>A0ABM7YXI6_NOSCO</name>
<gene>
    <name evidence="1" type="ORF">ANSO36C_11850</name>
</gene>
<organism evidence="1 2">
    <name type="scientific">Nostoc cf. commune SO-36</name>
    <dbReference type="NCBI Taxonomy" id="449208"/>
    <lineage>
        <taxon>Bacteria</taxon>
        <taxon>Bacillati</taxon>
        <taxon>Cyanobacteriota</taxon>
        <taxon>Cyanophyceae</taxon>
        <taxon>Nostocales</taxon>
        <taxon>Nostocaceae</taxon>
        <taxon>Nostoc</taxon>
    </lineage>
</organism>